<sequence length="144" mass="14781">MFPRLSAAVQPPILYPTEACGAEALPLLIGRPERAGGGAECTRMPPPLEDDTVPSLFDLAVVESSIRAGRGAICLVKLLRTCRMLCLKELALFGAAAGVCGQDGPVGITADALRPCPVSGDGVSSRSVGVTGHTVSSVPQPDRS</sequence>
<reference evidence="2" key="1">
    <citation type="submission" date="2023-03" db="EMBL/GenBank/DDBJ databases">
        <title>Electrophorus voltai genome.</title>
        <authorList>
            <person name="Bian C."/>
        </authorList>
    </citation>
    <scope>NUCLEOTIDE SEQUENCE</scope>
    <source>
        <strain evidence="2">CB-2022</strain>
        <tissue evidence="2">Muscle</tissue>
    </source>
</reference>
<dbReference type="EMBL" id="JAROKS010000025">
    <property type="protein sequence ID" value="KAK1785778.1"/>
    <property type="molecule type" value="Genomic_DNA"/>
</dbReference>
<protein>
    <submittedName>
        <fullName evidence="2">Uncharacterized protein</fullName>
    </submittedName>
</protein>
<dbReference type="AlphaFoldDB" id="A0AAD9DM09"/>
<feature type="region of interest" description="Disordered" evidence="1">
    <location>
        <begin position="120"/>
        <end position="144"/>
    </location>
</feature>
<accession>A0AAD9DM09</accession>
<evidence type="ECO:0000313" key="3">
    <source>
        <dbReference type="Proteomes" id="UP001239994"/>
    </source>
</evidence>
<feature type="compositionally biased region" description="Low complexity" evidence="1">
    <location>
        <begin position="120"/>
        <end position="138"/>
    </location>
</feature>
<gene>
    <name evidence="2" type="ORF">P4O66_003162</name>
</gene>
<evidence type="ECO:0000256" key="1">
    <source>
        <dbReference type="SAM" id="MobiDB-lite"/>
    </source>
</evidence>
<name>A0AAD9DM09_9TELE</name>
<comment type="caution">
    <text evidence="2">The sequence shown here is derived from an EMBL/GenBank/DDBJ whole genome shotgun (WGS) entry which is preliminary data.</text>
</comment>
<proteinExistence type="predicted"/>
<evidence type="ECO:0000313" key="2">
    <source>
        <dbReference type="EMBL" id="KAK1785778.1"/>
    </source>
</evidence>
<organism evidence="2 3">
    <name type="scientific">Electrophorus voltai</name>
    <dbReference type="NCBI Taxonomy" id="2609070"/>
    <lineage>
        <taxon>Eukaryota</taxon>
        <taxon>Metazoa</taxon>
        <taxon>Chordata</taxon>
        <taxon>Craniata</taxon>
        <taxon>Vertebrata</taxon>
        <taxon>Euteleostomi</taxon>
        <taxon>Actinopterygii</taxon>
        <taxon>Neopterygii</taxon>
        <taxon>Teleostei</taxon>
        <taxon>Ostariophysi</taxon>
        <taxon>Gymnotiformes</taxon>
        <taxon>Gymnotoidei</taxon>
        <taxon>Gymnotidae</taxon>
        <taxon>Electrophorus</taxon>
    </lineage>
</organism>
<dbReference type="Proteomes" id="UP001239994">
    <property type="component" value="Unassembled WGS sequence"/>
</dbReference>
<keyword evidence="3" id="KW-1185">Reference proteome</keyword>